<feature type="compositionally biased region" description="Basic and acidic residues" evidence="6">
    <location>
        <begin position="1"/>
        <end position="10"/>
    </location>
</feature>
<dbReference type="HAMAP" id="MF_00651">
    <property type="entry name" value="Nuclease_YqgF"/>
    <property type="match status" value="1"/>
</dbReference>
<accession>S6A9G3</accession>
<dbReference type="HOGENOM" id="CLU_098240_3_2_4"/>
<dbReference type="InterPro" id="IPR005227">
    <property type="entry name" value="YqgF"/>
</dbReference>
<evidence type="ECO:0000259" key="7">
    <source>
        <dbReference type="SMART" id="SM00732"/>
    </source>
</evidence>
<dbReference type="Proteomes" id="UP000015559">
    <property type="component" value="Chromosome"/>
</dbReference>
<comment type="function">
    <text evidence="5">Could be a nuclease involved in processing of the 5'-end of pre-16S rRNA.</text>
</comment>
<keyword evidence="9" id="KW-1185">Reference proteome</keyword>
<reference evidence="8 9" key="1">
    <citation type="journal article" date="2012" name="Appl. Environ. Microbiol.">
        <title>Draft genome sequence of a psychrotolerant sulfur-oxidizing bacterium, Sulfuricella denitrificans skB26, and proteomic insights into cold adaptation.</title>
        <authorList>
            <person name="Watanabe T."/>
            <person name="Kojima H."/>
            <person name="Fukui M."/>
        </authorList>
    </citation>
    <scope>NUCLEOTIDE SEQUENCE [LARGE SCALE GENOMIC DNA]</scope>
    <source>
        <strain evidence="9">skB26</strain>
    </source>
</reference>
<evidence type="ECO:0000256" key="6">
    <source>
        <dbReference type="SAM" id="MobiDB-lite"/>
    </source>
</evidence>
<comment type="similarity">
    <text evidence="5">Belongs to the YqgF HJR family.</text>
</comment>
<comment type="subcellular location">
    <subcellularLocation>
        <location evidence="5">Cytoplasm</location>
    </subcellularLocation>
</comment>
<dbReference type="AlphaFoldDB" id="S6A9G3"/>
<dbReference type="InterPro" id="IPR012337">
    <property type="entry name" value="RNaseH-like_sf"/>
</dbReference>
<gene>
    <name evidence="8" type="ORF">SCD_n00211</name>
</gene>
<keyword evidence="4 5" id="KW-0378">Hydrolase</keyword>
<dbReference type="PANTHER" id="PTHR33317:SF4">
    <property type="entry name" value="POLYNUCLEOTIDYL TRANSFERASE, RIBONUCLEASE H-LIKE SUPERFAMILY PROTEIN"/>
    <property type="match status" value="1"/>
</dbReference>
<dbReference type="NCBIfam" id="TIGR00250">
    <property type="entry name" value="RNAse_H_YqgF"/>
    <property type="match status" value="1"/>
</dbReference>
<dbReference type="eggNOG" id="COG0816">
    <property type="taxonomic scope" value="Bacteria"/>
</dbReference>
<sequence>MRSEEKRLSSGEEILPPHPSPFTPHPPQRGTVLGFDFGIKRIGVAVGELELGLAHPLTTVLGESNDQRFGAIEALLKEWQPALVVVGLPAHADGEEHEMSARCRRFAHQLEGRFGLKVALVDERHSSTAASEDLNEAGVRGRKQKAVLDQVAAQRILQSYLDGQ</sequence>
<dbReference type="GO" id="GO:0005829">
    <property type="term" value="C:cytosol"/>
    <property type="evidence" value="ECO:0007669"/>
    <property type="project" value="TreeGrafter"/>
</dbReference>
<dbReference type="EMBL" id="AP013066">
    <property type="protein sequence ID" value="BAN34060.1"/>
    <property type="molecule type" value="Genomic_DNA"/>
</dbReference>
<dbReference type="CDD" id="cd16964">
    <property type="entry name" value="YqgF"/>
    <property type="match status" value="1"/>
</dbReference>
<dbReference type="PANTHER" id="PTHR33317">
    <property type="entry name" value="POLYNUCLEOTIDYL TRANSFERASE, RIBONUCLEASE H-LIKE SUPERFAMILY PROTEIN"/>
    <property type="match status" value="1"/>
</dbReference>
<evidence type="ECO:0000256" key="4">
    <source>
        <dbReference type="ARBA" id="ARBA00022801"/>
    </source>
</evidence>
<dbReference type="GO" id="GO:0004518">
    <property type="term" value="F:nuclease activity"/>
    <property type="evidence" value="ECO:0007669"/>
    <property type="project" value="UniProtKB-KW"/>
</dbReference>
<dbReference type="GO" id="GO:0016788">
    <property type="term" value="F:hydrolase activity, acting on ester bonds"/>
    <property type="evidence" value="ECO:0007669"/>
    <property type="project" value="UniProtKB-UniRule"/>
</dbReference>
<evidence type="ECO:0000256" key="1">
    <source>
        <dbReference type="ARBA" id="ARBA00022490"/>
    </source>
</evidence>
<evidence type="ECO:0000256" key="5">
    <source>
        <dbReference type="HAMAP-Rule" id="MF_00651"/>
    </source>
</evidence>
<feature type="compositionally biased region" description="Pro residues" evidence="6">
    <location>
        <begin position="16"/>
        <end position="27"/>
    </location>
</feature>
<dbReference type="GO" id="GO:0000967">
    <property type="term" value="P:rRNA 5'-end processing"/>
    <property type="evidence" value="ECO:0007669"/>
    <property type="project" value="UniProtKB-UniRule"/>
</dbReference>
<evidence type="ECO:0000256" key="3">
    <source>
        <dbReference type="ARBA" id="ARBA00022722"/>
    </source>
</evidence>
<protein>
    <recommendedName>
        <fullName evidence="5">Putative pre-16S rRNA nuclease</fullName>
        <ecNumber evidence="5">3.1.-.-</ecNumber>
    </recommendedName>
</protein>
<dbReference type="KEGG" id="sdr:SCD_n00211"/>
<keyword evidence="2 5" id="KW-0690">Ribosome biogenesis</keyword>
<dbReference type="SUPFAM" id="SSF53098">
    <property type="entry name" value="Ribonuclease H-like"/>
    <property type="match status" value="1"/>
</dbReference>
<keyword evidence="3 5" id="KW-0540">Nuclease</keyword>
<proteinExistence type="inferred from homology"/>
<dbReference type="SMART" id="SM00732">
    <property type="entry name" value="YqgFc"/>
    <property type="match status" value="1"/>
</dbReference>
<organism evidence="8 9">
    <name type="scientific">Sulfuricella denitrificans (strain DSM 22764 / NBRC 105220 / skB26)</name>
    <dbReference type="NCBI Taxonomy" id="1163617"/>
    <lineage>
        <taxon>Bacteria</taxon>
        <taxon>Pseudomonadati</taxon>
        <taxon>Pseudomonadota</taxon>
        <taxon>Betaproteobacteria</taxon>
        <taxon>Nitrosomonadales</taxon>
        <taxon>Sulfuricellaceae</taxon>
        <taxon>Sulfuricella</taxon>
    </lineage>
</organism>
<dbReference type="Pfam" id="PF03652">
    <property type="entry name" value="RuvX"/>
    <property type="match status" value="1"/>
</dbReference>
<dbReference type="STRING" id="1163617.SCD_n00211"/>
<keyword evidence="1 5" id="KW-0963">Cytoplasm</keyword>
<dbReference type="Gene3D" id="3.30.420.140">
    <property type="entry name" value="YqgF/RNase H-like domain"/>
    <property type="match status" value="1"/>
</dbReference>
<dbReference type="InterPro" id="IPR006641">
    <property type="entry name" value="YqgF/RNaseH-like_dom"/>
</dbReference>
<evidence type="ECO:0000256" key="2">
    <source>
        <dbReference type="ARBA" id="ARBA00022517"/>
    </source>
</evidence>
<evidence type="ECO:0000313" key="8">
    <source>
        <dbReference type="EMBL" id="BAN34060.1"/>
    </source>
</evidence>
<name>S6A9G3_SULDS</name>
<feature type="domain" description="YqgF/RNase H-like" evidence="7">
    <location>
        <begin position="30"/>
        <end position="130"/>
    </location>
</feature>
<dbReference type="EC" id="3.1.-.-" evidence="5"/>
<feature type="region of interest" description="Disordered" evidence="6">
    <location>
        <begin position="1"/>
        <end position="29"/>
    </location>
</feature>
<dbReference type="InterPro" id="IPR037027">
    <property type="entry name" value="YqgF/RNaseH-like_dom_sf"/>
</dbReference>
<evidence type="ECO:0000313" key="9">
    <source>
        <dbReference type="Proteomes" id="UP000015559"/>
    </source>
</evidence>